<keyword evidence="8" id="KW-0325">Glycoprotein</keyword>
<keyword evidence="5" id="KW-0964">Secreted</keyword>
<organism evidence="14 15">
    <name type="scientific">Rhamnella rubrinervis</name>
    <dbReference type="NCBI Taxonomy" id="2594499"/>
    <lineage>
        <taxon>Eukaryota</taxon>
        <taxon>Viridiplantae</taxon>
        <taxon>Streptophyta</taxon>
        <taxon>Embryophyta</taxon>
        <taxon>Tracheophyta</taxon>
        <taxon>Spermatophyta</taxon>
        <taxon>Magnoliopsida</taxon>
        <taxon>eudicotyledons</taxon>
        <taxon>Gunneridae</taxon>
        <taxon>Pentapetalae</taxon>
        <taxon>rosids</taxon>
        <taxon>fabids</taxon>
        <taxon>Rosales</taxon>
        <taxon>Rhamnaceae</taxon>
        <taxon>rhamnoid group</taxon>
        <taxon>Rhamneae</taxon>
        <taxon>Rhamnella</taxon>
    </lineage>
</organism>
<comment type="catalytic activity">
    <reaction evidence="9 12">
        <text>[(1-&gt;4)-alpha-D-galacturonosyl methyl ester](n) + n H2O = [(1-&gt;4)-alpha-D-galacturonosyl](n) + n methanol + n H(+)</text>
        <dbReference type="Rhea" id="RHEA:22380"/>
        <dbReference type="Rhea" id="RHEA-COMP:14570"/>
        <dbReference type="Rhea" id="RHEA-COMP:14573"/>
        <dbReference type="ChEBI" id="CHEBI:15377"/>
        <dbReference type="ChEBI" id="CHEBI:15378"/>
        <dbReference type="ChEBI" id="CHEBI:17790"/>
        <dbReference type="ChEBI" id="CHEBI:140522"/>
        <dbReference type="ChEBI" id="CHEBI:140523"/>
        <dbReference type="EC" id="3.1.1.11"/>
    </reaction>
</comment>
<dbReference type="PANTHER" id="PTHR31321">
    <property type="entry name" value="ACYL-COA THIOESTER HYDROLASE YBHC-RELATED"/>
    <property type="match status" value="1"/>
</dbReference>
<comment type="pathway">
    <text evidence="2 12">Glycan metabolism; pectin degradation; 2-dehydro-3-deoxy-D-gluconate from pectin: step 1/5.</text>
</comment>
<evidence type="ECO:0000259" key="13">
    <source>
        <dbReference type="Pfam" id="PF01095"/>
    </source>
</evidence>
<evidence type="ECO:0000256" key="8">
    <source>
        <dbReference type="ARBA" id="ARBA00023180"/>
    </source>
</evidence>
<accession>A0A8K0MRG6</accession>
<comment type="caution">
    <text evidence="14">The sequence shown here is derived from an EMBL/GenBank/DDBJ whole genome shotgun (WGS) entry which is preliminary data.</text>
</comment>
<comment type="subcellular location">
    <subcellularLocation>
        <location evidence="1">Secreted</location>
        <location evidence="1">Cell wall</location>
    </subcellularLocation>
</comment>
<evidence type="ECO:0000256" key="4">
    <source>
        <dbReference type="ARBA" id="ARBA00013229"/>
    </source>
</evidence>
<dbReference type="Pfam" id="PF01095">
    <property type="entry name" value="Pectinesterase"/>
    <property type="match status" value="1"/>
</dbReference>
<dbReference type="PANTHER" id="PTHR31321:SF120">
    <property type="entry name" value="PECTINESTERASE 52-RELATED"/>
    <property type="match status" value="1"/>
</dbReference>
<sequence length="356" mass="39151">MELFPPLFLLNSLLIFFTPSSAFRVFRISDYSENVINAGSKVAQTITVDKSGHEAFKTIQAAIDSIPSENTQWVLVQINPGIYIEKVSIPVDKPFVFLKGIGGRTQTTVTFDGHDQTDTSSTFSSFADNVVVQGITFKNSFNLAAALNFEDEITNGVNVVKPALAARIYGDKSAFFESGFVGLQDTLFDVQGRHYFKTCYIEGAIDFIFGSGQSFYEDTLINVTVEALPSPIRVGFITAQGRSSSNDPSGFVFKGGLVFGSGQVQLGRAYGPYSRVIFYGTNLGAVVAPQGWDAWRQKGHEGNIMYAEVNCKGQGSDTTKRVAWEKKMSTSDLNKYYSKSSFVDQDLWISKLPETM</sequence>
<keyword evidence="7 12" id="KW-0063">Aspartyl esterase</keyword>
<dbReference type="AlphaFoldDB" id="A0A8K0MRG6"/>
<evidence type="ECO:0000256" key="11">
    <source>
        <dbReference type="PROSITE-ProRule" id="PRU10040"/>
    </source>
</evidence>
<keyword evidence="5" id="KW-0134">Cell wall</keyword>
<keyword evidence="6 12" id="KW-0378">Hydrolase</keyword>
<keyword evidence="12" id="KW-0732">Signal</keyword>
<dbReference type="FunFam" id="2.160.20.10:FF:000013">
    <property type="entry name" value="Pectinesterase"/>
    <property type="match status" value="1"/>
</dbReference>
<dbReference type="InterPro" id="IPR012334">
    <property type="entry name" value="Pectin_lyas_fold"/>
</dbReference>
<dbReference type="InterPro" id="IPR033131">
    <property type="entry name" value="Pectinesterase_Asp_AS"/>
</dbReference>
<evidence type="ECO:0000256" key="2">
    <source>
        <dbReference type="ARBA" id="ARBA00005184"/>
    </source>
</evidence>
<feature type="domain" description="Pectinesterase catalytic" evidence="13">
    <location>
        <begin position="46"/>
        <end position="344"/>
    </location>
</feature>
<dbReference type="OrthoDB" id="2019149at2759"/>
<dbReference type="GO" id="GO:0030599">
    <property type="term" value="F:pectinesterase activity"/>
    <property type="evidence" value="ECO:0007669"/>
    <property type="project" value="UniProtKB-UniRule"/>
</dbReference>
<gene>
    <name evidence="14" type="ORF">FNV43_RR05691</name>
</gene>
<comment type="function">
    <text evidence="10">Acts in the modification of cell walls via demethylesterification of cell wall pectin.</text>
</comment>
<dbReference type="GO" id="GO:0045490">
    <property type="term" value="P:pectin catabolic process"/>
    <property type="evidence" value="ECO:0007669"/>
    <property type="project" value="UniProtKB-UniRule"/>
</dbReference>
<dbReference type="SUPFAM" id="SSF51126">
    <property type="entry name" value="Pectin lyase-like"/>
    <property type="match status" value="1"/>
</dbReference>
<feature type="active site" evidence="11">
    <location>
        <position position="206"/>
    </location>
</feature>
<evidence type="ECO:0000256" key="9">
    <source>
        <dbReference type="ARBA" id="ARBA00047928"/>
    </source>
</evidence>
<comment type="similarity">
    <text evidence="3">Belongs to the pectinesterase family.</text>
</comment>
<dbReference type="PROSITE" id="PS00503">
    <property type="entry name" value="PECTINESTERASE_2"/>
    <property type="match status" value="1"/>
</dbReference>
<dbReference type="UniPathway" id="UPA00545">
    <property type="reaction ID" value="UER00823"/>
</dbReference>
<evidence type="ECO:0000256" key="5">
    <source>
        <dbReference type="ARBA" id="ARBA00022512"/>
    </source>
</evidence>
<dbReference type="EMBL" id="VOIH02000002">
    <property type="protein sequence ID" value="KAF3455243.1"/>
    <property type="molecule type" value="Genomic_DNA"/>
</dbReference>
<protein>
    <recommendedName>
        <fullName evidence="4 12">Pectinesterase</fullName>
        <ecNumber evidence="4 12">3.1.1.11</ecNumber>
    </recommendedName>
</protein>
<feature type="signal peptide" evidence="12">
    <location>
        <begin position="1"/>
        <end position="22"/>
    </location>
</feature>
<proteinExistence type="inferred from homology"/>
<evidence type="ECO:0000313" key="14">
    <source>
        <dbReference type="EMBL" id="KAF3455243.1"/>
    </source>
</evidence>
<evidence type="ECO:0000256" key="7">
    <source>
        <dbReference type="ARBA" id="ARBA00023085"/>
    </source>
</evidence>
<evidence type="ECO:0000256" key="10">
    <source>
        <dbReference type="ARBA" id="ARBA00057335"/>
    </source>
</evidence>
<dbReference type="GO" id="GO:0042545">
    <property type="term" value="P:cell wall modification"/>
    <property type="evidence" value="ECO:0007669"/>
    <property type="project" value="UniProtKB-UniRule"/>
</dbReference>
<dbReference type="InterPro" id="IPR000070">
    <property type="entry name" value="Pectinesterase_cat"/>
</dbReference>
<name>A0A8K0MRG6_9ROSA</name>
<evidence type="ECO:0000313" key="15">
    <source>
        <dbReference type="Proteomes" id="UP000796880"/>
    </source>
</evidence>
<dbReference type="Proteomes" id="UP000796880">
    <property type="component" value="Unassembled WGS sequence"/>
</dbReference>
<evidence type="ECO:0000256" key="3">
    <source>
        <dbReference type="ARBA" id="ARBA00008891"/>
    </source>
</evidence>
<evidence type="ECO:0000256" key="1">
    <source>
        <dbReference type="ARBA" id="ARBA00004191"/>
    </source>
</evidence>
<reference evidence="14" key="1">
    <citation type="submission" date="2020-03" db="EMBL/GenBank/DDBJ databases">
        <title>A high-quality chromosome-level genome assembly of a woody plant with both climbing and erect habits, Rhamnella rubrinervis.</title>
        <authorList>
            <person name="Lu Z."/>
            <person name="Yang Y."/>
            <person name="Zhu X."/>
            <person name="Sun Y."/>
        </authorList>
    </citation>
    <scope>NUCLEOTIDE SEQUENCE</scope>
    <source>
        <strain evidence="14">BYM</strain>
        <tissue evidence="14">Leaf</tissue>
    </source>
</reference>
<feature type="chain" id="PRO_5035487316" description="Pectinesterase" evidence="12">
    <location>
        <begin position="23"/>
        <end position="356"/>
    </location>
</feature>
<evidence type="ECO:0000256" key="6">
    <source>
        <dbReference type="ARBA" id="ARBA00022801"/>
    </source>
</evidence>
<dbReference type="InterPro" id="IPR011050">
    <property type="entry name" value="Pectin_lyase_fold/virulence"/>
</dbReference>
<evidence type="ECO:0000256" key="12">
    <source>
        <dbReference type="RuleBase" id="RU000589"/>
    </source>
</evidence>
<dbReference type="Gene3D" id="2.160.20.10">
    <property type="entry name" value="Single-stranded right-handed beta-helix, Pectin lyase-like"/>
    <property type="match status" value="1"/>
</dbReference>
<keyword evidence="15" id="KW-1185">Reference proteome</keyword>
<dbReference type="EC" id="3.1.1.11" evidence="4 12"/>